<dbReference type="Proteomes" id="UP000253872">
    <property type="component" value="Unassembled WGS sequence"/>
</dbReference>
<evidence type="ECO:0000313" key="3">
    <source>
        <dbReference type="Proteomes" id="UP000253872"/>
    </source>
</evidence>
<dbReference type="AlphaFoldDB" id="A0A369YJF3"/>
<dbReference type="EMBL" id="QEPN01000002">
    <property type="protein sequence ID" value="RDE73234.1"/>
    <property type="molecule type" value="Genomic_DNA"/>
</dbReference>
<protein>
    <submittedName>
        <fullName evidence="2">TIGR02117 family protein</fullName>
    </submittedName>
</protein>
<evidence type="ECO:0000256" key="1">
    <source>
        <dbReference type="SAM" id="Phobius"/>
    </source>
</evidence>
<sequence length="225" mass="25782">MYFLTNLLKKIGKWLLIFPLFVFSYLLAAWIFASLPVNQAQPKGDITLFLVSNGVHTDVVMPLKNEIFDWTSVVNPTDAITDDANVAYVGLGWGERNFYLYTPEWKDLSVSNALGALSGLNRTLIHITYYAFEPKEDDYIVKFSVTSAQYQRLTKSLSESFNQENGKTILLKGIHYQSNDAFYEAKGRYHLFNTCNTWLNNRLVESGLKGVYWTPFSSPLLDLYR</sequence>
<accession>A0A369YJF3</accession>
<dbReference type="RefSeq" id="WP_111402361.1">
    <property type="nucleotide sequence ID" value="NZ_QEPN01000002.1"/>
</dbReference>
<dbReference type="Pfam" id="PF09601">
    <property type="entry name" value="DUF2459"/>
    <property type="match status" value="1"/>
</dbReference>
<dbReference type="InterPro" id="IPR011727">
    <property type="entry name" value="CHP02117"/>
</dbReference>
<gene>
    <name evidence="2" type="ORF">DPV93_03855</name>
</gene>
<keyword evidence="1" id="KW-1133">Transmembrane helix</keyword>
<evidence type="ECO:0000313" key="2">
    <source>
        <dbReference type="EMBL" id="RDE73234.1"/>
    </source>
</evidence>
<keyword evidence="1" id="KW-0812">Transmembrane</keyword>
<name>A0A369YJF3_9PAST</name>
<organism evidence="2 3">
    <name type="scientific">Haemophilus sputorum</name>
    <dbReference type="NCBI Taxonomy" id="1078480"/>
    <lineage>
        <taxon>Bacteria</taxon>
        <taxon>Pseudomonadati</taxon>
        <taxon>Pseudomonadota</taxon>
        <taxon>Gammaproteobacteria</taxon>
        <taxon>Pasteurellales</taxon>
        <taxon>Pasteurellaceae</taxon>
        <taxon>Haemophilus</taxon>
    </lineage>
</organism>
<dbReference type="NCBIfam" id="TIGR02117">
    <property type="entry name" value="chp_urease_rgn"/>
    <property type="match status" value="1"/>
</dbReference>
<proteinExistence type="predicted"/>
<keyword evidence="1" id="KW-0472">Membrane</keyword>
<dbReference type="STRING" id="1035839.GCA_000238795_00394"/>
<comment type="caution">
    <text evidence="2">The sequence shown here is derived from an EMBL/GenBank/DDBJ whole genome shotgun (WGS) entry which is preliminary data.</text>
</comment>
<reference evidence="2 3" key="1">
    <citation type="submission" date="2018-05" db="EMBL/GenBank/DDBJ databases">
        <title>Draft Genome Sequences for a Diverse set of 7 Haemophilus Species.</title>
        <authorList>
            <person name="Nichols M."/>
            <person name="Topaz N."/>
            <person name="Wang X."/>
            <person name="Wang X."/>
            <person name="Boxrud D."/>
        </authorList>
    </citation>
    <scope>NUCLEOTIDE SEQUENCE [LARGE SCALE GENOMIC DNA]</scope>
    <source>
        <strain evidence="2 3">C2002001239</strain>
    </source>
</reference>
<feature type="transmembrane region" description="Helical" evidence="1">
    <location>
        <begin position="12"/>
        <end position="33"/>
    </location>
</feature>